<comment type="caution">
    <text evidence="7">The sequence shown here is derived from an EMBL/GenBank/DDBJ whole genome shotgun (WGS) entry which is preliminary data.</text>
</comment>
<evidence type="ECO:0000256" key="4">
    <source>
        <dbReference type="ARBA" id="ARBA00022824"/>
    </source>
</evidence>
<feature type="non-terminal residue" evidence="7">
    <location>
        <position position="378"/>
    </location>
</feature>
<evidence type="ECO:0000256" key="2">
    <source>
        <dbReference type="ARBA" id="ARBA00022679"/>
    </source>
</evidence>
<dbReference type="Proteomes" id="UP000574528">
    <property type="component" value="Unassembled WGS sequence"/>
</dbReference>
<evidence type="ECO:0000313" key="7">
    <source>
        <dbReference type="EMBL" id="NXG40988.1"/>
    </source>
</evidence>
<proteinExistence type="predicted"/>
<evidence type="ECO:0000313" key="8">
    <source>
        <dbReference type="Proteomes" id="UP000574528"/>
    </source>
</evidence>
<dbReference type="AlphaFoldDB" id="A0A7K9BM09"/>
<dbReference type="InterPro" id="IPR002654">
    <property type="entry name" value="Glyco_trans_25"/>
</dbReference>
<protein>
    <submittedName>
        <fullName evidence="7">GT251 galactosyltransferase</fullName>
    </submittedName>
</protein>
<dbReference type="EMBL" id="VWZI01000879">
    <property type="protein sequence ID" value="NXG40988.1"/>
    <property type="molecule type" value="Genomic_DNA"/>
</dbReference>
<dbReference type="GO" id="GO:0050211">
    <property type="term" value="F:procollagen galactosyltransferase activity"/>
    <property type="evidence" value="ECO:0007669"/>
    <property type="project" value="TreeGrafter"/>
</dbReference>
<keyword evidence="5" id="KW-0325">Glycoprotein</keyword>
<accession>A0A7K9BM09</accession>
<keyword evidence="4" id="KW-0256">Endoplasmic reticulum</keyword>
<evidence type="ECO:0000256" key="3">
    <source>
        <dbReference type="ARBA" id="ARBA00022729"/>
    </source>
</evidence>
<feature type="domain" description="Glycosyl transferase family 25" evidence="6">
    <location>
        <begin position="187"/>
        <end position="369"/>
    </location>
</feature>
<evidence type="ECO:0000256" key="1">
    <source>
        <dbReference type="ARBA" id="ARBA00022676"/>
    </source>
</evidence>
<evidence type="ECO:0000259" key="6">
    <source>
        <dbReference type="Pfam" id="PF01755"/>
    </source>
</evidence>
<evidence type="ECO:0000256" key="5">
    <source>
        <dbReference type="ARBA" id="ARBA00023180"/>
    </source>
</evidence>
<keyword evidence="2 7" id="KW-0808">Transferase</keyword>
<sequence>FLDADNVLTNPESLQLLMAQNRTLVAPMLDSRAAYSNFWAGITPQGYYRRTAAYLPVRRRQRQGCFAVPMVHSTFLLDLRKEASALLAFYPPHPHYPWALDDIITFAFSCQQAGVPMVVCNQQPFGFLPVPLSSHSSLQDEVENFQHLLLEIMAPMPIPIPIPIPCAPSHPHSHPGADSHSHSHYSQVFLINLPRRSARRARMLRTLLEQEISCKVVEAVDGSALNSSQVQALGIRMLPGYRDPYHGRSLTGGELGCFLSHYRVWQEVVSRGLRRSLVFEDDLRFEIFFKRRLRALMDELEASGTAWDLIYLGRKRLQLEVPELPVPRVRNLVVPNYSYWTLAYALSLRGATKLLAAQPLAKVLPVDEFLPLMFNKHP</sequence>
<feature type="non-terminal residue" evidence="7">
    <location>
        <position position="1"/>
    </location>
</feature>
<dbReference type="Pfam" id="PF01755">
    <property type="entry name" value="Glyco_transf_25"/>
    <property type="match status" value="1"/>
</dbReference>
<dbReference type="OrthoDB" id="47375at2759"/>
<keyword evidence="1 7" id="KW-0328">Glycosyltransferase</keyword>
<organism evidence="7 8">
    <name type="scientific">Psilopogon haemacephalus</name>
    <name type="common">coppersmith barbet</name>
    <dbReference type="NCBI Taxonomy" id="2585815"/>
    <lineage>
        <taxon>Eukaryota</taxon>
        <taxon>Metazoa</taxon>
        <taxon>Chordata</taxon>
        <taxon>Craniata</taxon>
        <taxon>Vertebrata</taxon>
        <taxon>Euteleostomi</taxon>
        <taxon>Archelosauria</taxon>
        <taxon>Archosauria</taxon>
        <taxon>Dinosauria</taxon>
        <taxon>Saurischia</taxon>
        <taxon>Theropoda</taxon>
        <taxon>Coelurosauria</taxon>
        <taxon>Aves</taxon>
        <taxon>Neognathae</taxon>
        <taxon>Neoaves</taxon>
        <taxon>Telluraves</taxon>
        <taxon>Coraciimorphae</taxon>
        <taxon>Piciformes</taxon>
        <taxon>Megalaimidae</taxon>
        <taxon>Psilopogon</taxon>
    </lineage>
</organism>
<dbReference type="InterPro" id="IPR050757">
    <property type="entry name" value="Collagen_mod_GT25"/>
</dbReference>
<gene>
    <name evidence="7" type="primary">Colgalt1</name>
    <name evidence="7" type="ORF">PSIHAE_R14082</name>
</gene>
<name>A0A7K9BM09_9PICI</name>
<keyword evidence="8" id="KW-1185">Reference proteome</keyword>
<dbReference type="PANTHER" id="PTHR10730">
    <property type="entry name" value="PROCOLLAGEN-LYSINE,2-OXOGLUTARATE 5-DIOXYGENASE/GLYCOSYLTRANSFERASE 25 FAMILY MEMBER"/>
    <property type="match status" value="1"/>
</dbReference>
<dbReference type="PANTHER" id="PTHR10730:SF28">
    <property type="entry name" value="PROCOLLAGEN GALACTOSYLTRANSFERASE 1"/>
    <property type="match status" value="1"/>
</dbReference>
<keyword evidence="3" id="KW-0732">Signal</keyword>
<reference evidence="7 8" key="1">
    <citation type="submission" date="2019-09" db="EMBL/GenBank/DDBJ databases">
        <title>Bird 10,000 Genomes (B10K) Project - Family phase.</title>
        <authorList>
            <person name="Zhang G."/>
        </authorList>
    </citation>
    <scope>NUCLEOTIDE SEQUENCE [LARGE SCALE GENOMIC DNA]</scope>
    <source>
        <strain evidence="7">B10K-DU-001-24</strain>
        <tissue evidence="7">Muscle</tissue>
    </source>
</reference>
<dbReference type="CDD" id="cd06532">
    <property type="entry name" value="Glyco_transf_25"/>
    <property type="match status" value="1"/>
</dbReference>